<dbReference type="HOGENOM" id="CLU_067630_0_0_1"/>
<accession>A0A0C2WTE0</accession>
<feature type="non-terminal residue" evidence="2">
    <location>
        <position position="326"/>
    </location>
</feature>
<organism evidence="2 3">
    <name type="scientific">Serendipita vermifera MAFF 305830</name>
    <dbReference type="NCBI Taxonomy" id="933852"/>
    <lineage>
        <taxon>Eukaryota</taxon>
        <taxon>Fungi</taxon>
        <taxon>Dikarya</taxon>
        <taxon>Basidiomycota</taxon>
        <taxon>Agaricomycotina</taxon>
        <taxon>Agaricomycetes</taxon>
        <taxon>Sebacinales</taxon>
        <taxon>Serendipitaceae</taxon>
        <taxon>Serendipita</taxon>
    </lineage>
</organism>
<feature type="compositionally biased region" description="Polar residues" evidence="1">
    <location>
        <begin position="17"/>
        <end position="26"/>
    </location>
</feature>
<evidence type="ECO:0000313" key="3">
    <source>
        <dbReference type="Proteomes" id="UP000054097"/>
    </source>
</evidence>
<dbReference type="OrthoDB" id="9995831at2759"/>
<protein>
    <submittedName>
        <fullName evidence="2">Uncharacterized protein</fullName>
    </submittedName>
</protein>
<evidence type="ECO:0000313" key="2">
    <source>
        <dbReference type="EMBL" id="KIM29413.1"/>
    </source>
</evidence>
<dbReference type="Proteomes" id="UP000054097">
    <property type="component" value="Unassembled WGS sequence"/>
</dbReference>
<sequence length="326" mass="36362">MQSSVSFPRTRRESVRDNSSWNSGRETRLSVTQRDVALEVHDLVYGEPLTSTDNESILSTLERLYEPNAVYENPLVTATSREMILDIHNFTRLVADVEVARPRALLAWLFGWGRRRNEPPWFEALKCWSEIGDIVAESEGWDGTKRSVIEHNLHILLLPGLHSPASGPPKPHTYTSPSSSRLELTVQPSTSNSSTSLLHALTHPVLSIGGLAVPSPFHLQLRIISKLTFNEQGRISAHRDFWDARDLVGLIPGAAAAQWAFTRLVARSLATANWFLSSRSSRDNNSNHNNIEEAHMPYGTTSTTTIDERLDALGLFGVRIKQTQAP</sequence>
<name>A0A0C2WTE0_SERVB</name>
<feature type="region of interest" description="Disordered" evidence="1">
    <location>
        <begin position="1"/>
        <end position="26"/>
    </location>
</feature>
<evidence type="ECO:0000256" key="1">
    <source>
        <dbReference type="SAM" id="MobiDB-lite"/>
    </source>
</evidence>
<proteinExistence type="predicted"/>
<keyword evidence="3" id="KW-1185">Reference proteome</keyword>
<reference evidence="3" key="2">
    <citation type="submission" date="2015-01" db="EMBL/GenBank/DDBJ databases">
        <title>Evolutionary Origins and Diversification of the Mycorrhizal Mutualists.</title>
        <authorList>
            <consortium name="DOE Joint Genome Institute"/>
            <consortium name="Mycorrhizal Genomics Consortium"/>
            <person name="Kohler A."/>
            <person name="Kuo A."/>
            <person name="Nagy L.G."/>
            <person name="Floudas D."/>
            <person name="Copeland A."/>
            <person name="Barry K.W."/>
            <person name="Cichocki N."/>
            <person name="Veneault-Fourrey C."/>
            <person name="LaButti K."/>
            <person name="Lindquist E.A."/>
            <person name="Lipzen A."/>
            <person name="Lundell T."/>
            <person name="Morin E."/>
            <person name="Murat C."/>
            <person name="Riley R."/>
            <person name="Ohm R."/>
            <person name="Sun H."/>
            <person name="Tunlid A."/>
            <person name="Henrissat B."/>
            <person name="Grigoriev I.V."/>
            <person name="Hibbett D.S."/>
            <person name="Martin F."/>
        </authorList>
    </citation>
    <scope>NUCLEOTIDE SEQUENCE [LARGE SCALE GENOMIC DNA]</scope>
    <source>
        <strain evidence="3">MAFF 305830</strain>
    </source>
</reference>
<reference evidence="2 3" key="1">
    <citation type="submission" date="2014-04" db="EMBL/GenBank/DDBJ databases">
        <authorList>
            <consortium name="DOE Joint Genome Institute"/>
            <person name="Kuo A."/>
            <person name="Zuccaro A."/>
            <person name="Kohler A."/>
            <person name="Nagy L.G."/>
            <person name="Floudas D."/>
            <person name="Copeland A."/>
            <person name="Barry K.W."/>
            <person name="Cichocki N."/>
            <person name="Veneault-Fourrey C."/>
            <person name="LaButti K."/>
            <person name="Lindquist E.A."/>
            <person name="Lipzen A."/>
            <person name="Lundell T."/>
            <person name="Morin E."/>
            <person name="Murat C."/>
            <person name="Sun H."/>
            <person name="Tunlid A."/>
            <person name="Henrissat B."/>
            <person name="Grigoriev I.V."/>
            <person name="Hibbett D.S."/>
            <person name="Martin F."/>
            <person name="Nordberg H.P."/>
            <person name="Cantor M.N."/>
            <person name="Hua S.X."/>
        </authorList>
    </citation>
    <scope>NUCLEOTIDE SEQUENCE [LARGE SCALE GENOMIC DNA]</scope>
    <source>
        <strain evidence="2 3">MAFF 305830</strain>
    </source>
</reference>
<dbReference type="STRING" id="933852.A0A0C2WTE0"/>
<gene>
    <name evidence="2" type="ORF">M408DRAFT_328687</name>
</gene>
<dbReference type="EMBL" id="KN824288">
    <property type="protein sequence ID" value="KIM29413.1"/>
    <property type="molecule type" value="Genomic_DNA"/>
</dbReference>
<dbReference type="AlphaFoldDB" id="A0A0C2WTE0"/>